<name>A0A085NTL8_9BILA</name>
<protein>
    <recommendedName>
        <fullName evidence="1">Helix-turn-helix domain-containing protein</fullName>
    </recommendedName>
</protein>
<dbReference type="PANTHER" id="PTHR21301">
    <property type="entry name" value="REVERSE TRANSCRIPTASE"/>
    <property type="match status" value="1"/>
</dbReference>
<reference evidence="2" key="1">
    <citation type="journal article" date="2014" name="Nat. Genet.">
        <title>Genome and transcriptome of the porcine whipworm Trichuris suis.</title>
        <authorList>
            <person name="Jex A.R."/>
            <person name="Nejsum P."/>
            <person name="Schwarz E.M."/>
            <person name="Hu L."/>
            <person name="Young N.D."/>
            <person name="Hall R.S."/>
            <person name="Korhonen P.K."/>
            <person name="Liao S."/>
            <person name="Thamsborg S."/>
            <person name="Xia J."/>
            <person name="Xu P."/>
            <person name="Wang S."/>
            <person name="Scheerlinck J.P."/>
            <person name="Hofmann A."/>
            <person name="Sternberg P.W."/>
            <person name="Wang J."/>
            <person name="Gasser R.B."/>
        </authorList>
    </citation>
    <scope>NUCLEOTIDE SEQUENCE [LARGE SCALE GENOMIC DNA]</scope>
    <source>
        <strain evidence="2">DCEP-RM93F</strain>
    </source>
</reference>
<dbReference type="Proteomes" id="UP000030758">
    <property type="component" value="Unassembled WGS sequence"/>
</dbReference>
<dbReference type="Pfam" id="PF26215">
    <property type="entry name" value="HTH_animal"/>
    <property type="match status" value="1"/>
</dbReference>
<dbReference type="EMBL" id="KL367476">
    <property type="protein sequence ID" value="KFD72817.1"/>
    <property type="molecule type" value="Genomic_DNA"/>
</dbReference>
<evidence type="ECO:0000313" key="2">
    <source>
        <dbReference type="EMBL" id="KFD72814.1"/>
    </source>
</evidence>
<evidence type="ECO:0000313" key="3">
    <source>
        <dbReference type="EMBL" id="KFD72817.1"/>
    </source>
</evidence>
<dbReference type="InterPro" id="IPR058912">
    <property type="entry name" value="HTH_animal"/>
</dbReference>
<dbReference type="PANTHER" id="PTHR21301:SF10">
    <property type="entry name" value="REVERSE TRANSCRIPTASE DOMAIN-CONTAINING PROTEIN"/>
    <property type="match status" value="1"/>
</dbReference>
<accession>A0A085NTL8</accession>
<feature type="domain" description="Helix-turn-helix" evidence="1">
    <location>
        <begin position="40"/>
        <end position="98"/>
    </location>
</feature>
<gene>
    <name evidence="2" type="ORF">M514_15218</name>
    <name evidence="3" type="ORF">M514_15221</name>
</gene>
<evidence type="ECO:0000259" key="1">
    <source>
        <dbReference type="Pfam" id="PF26215"/>
    </source>
</evidence>
<proteinExistence type="predicted"/>
<dbReference type="AlphaFoldDB" id="A0A085NTL8"/>
<sequence>MFMMEKEENEALPFLDVLIIRTNEGLKMKLYRKSTHTDQCVHLLSHHPKSVMRGILCRMANRAVGLCSLEFLQSELNYINKTLTKNGYPQDFIDKVIQR</sequence>
<organism evidence="2">
    <name type="scientific">Trichuris suis</name>
    <name type="common">pig whipworm</name>
    <dbReference type="NCBI Taxonomy" id="68888"/>
    <lineage>
        <taxon>Eukaryota</taxon>
        <taxon>Metazoa</taxon>
        <taxon>Ecdysozoa</taxon>
        <taxon>Nematoda</taxon>
        <taxon>Enoplea</taxon>
        <taxon>Dorylaimia</taxon>
        <taxon>Trichinellida</taxon>
        <taxon>Trichuridae</taxon>
        <taxon>Trichuris</taxon>
    </lineage>
</organism>
<dbReference type="EMBL" id="KL367476">
    <property type="protein sequence ID" value="KFD72814.1"/>
    <property type="molecule type" value="Genomic_DNA"/>
</dbReference>